<dbReference type="AlphaFoldDB" id="A0A9W7LKQ6"/>
<dbReference type="EMBL" id="BSYR01000004">
    <property type="protein sequence ID" value="GMI66860.1"/>
    <property type="molecule type" value="Genomic_DNA"/>
</dbReference>
<gene>
    <name evidence="1" type="ORF">HRI_000355300</name>
</gene>
<dbReference type="OrthoDB" id="998851at2759"/>
<organism evidence="1 2">
    <name type="scientific">Hibiscus trionum</name>
    <name type="common">Flower of an hour</name>
    <dbReference type="NCBI Taxonomy" id="183268"/>
    <lineage>
        <taxon>Eukaryota</taxon>
        <taxon>Viridiplantae</taxon>
        <taxon>Streptophyta</taxon>
        <taxon>Embryophyta</taxon>
        <taxon>Tracheophyta</taxon>
        <taxon>Spermatophyta</taxon>
        <taxon>Magnoliopsida</taxon>
        <taxon>eudicotyledons</taxon>
        <taxon>Gunneridae</taxon>
        <taxon>Pentapetalae</taxon>
        <taxon>rosids</taxon>
        <taxon>malvids</taxon>
        <taxon>Malvales</taxon>
        <taxon>Malvaceae</taxon>
        <taxon>Malvoideae</taxon>
        <taxon>Hibiscus</taxon>
    </lineage>
</organism>
<sequence length="125" mass="15021">MDDLRRRLSQLLISYPTDEAMEKITNVKLAMNFEAGREEVYWEQRARANWLKFGDKNTRFFHRHASQRKRKNRISSLSDENDNMAEEDADILRIATEYFQGISVHRKLPILLRFYKELIIVYILI</sequence>
<name>A0A9W7LKQ6_HIBTR</name>
<comment type="caution">
    <text evidence="1">The sequence shown here is derived from an EMBL/GenBank/DDBJ whole genome shotgun (WGS) entry which is preliminary data.</text>
</comment>
<accession>A0A9W7LKQ6</accession>
<proteinExistence type="predicted"/>
<reference evidence="1" key="1">
    <citation type="submission" date="2023-05" db="EMBL/GenBank/DDBJ databases">
        <title>Genome and transcriptome analyses reveal genes involved in the formation of fine ridges on petal epidermal cells in Hibiscus trionum.</title>
        <authorList>
            <person name="Koshimizu S."/>
            <person name="Masuda S."/>
            <person name="Ishii T."/>
            <person name="Shirasu K."/>
            <person name="Hoshino A."/>
            <person name="Arita M."/>
        </authorList>
    </citation>
    <scope>NUCLEOTIDE SEQUENCE</scope>
    <source>
        <strain evidence="1">Hamamatsu line</strain>
    </source>
</reference>
<protein>
    <submittedName>
        <fullName evidence="1">Uncharacterized protein</fullName>
    </submittedName>
</protein>
<keyword evidence="2" id="KW-1185">Reference proteome</keyword>
<dbReference type="Proteomes" id="UP001165190">
    <property type="component" value="Unassembled WGS sequence"/>
</dbReference>
<evidence type="ECO:0000313" key="1">
    <source>
        <dbReference type="EMBL" id="GMI66860.1"/>
    </source>
</evidence>
<evidence type="ECO:0000313" key="2">
    <source>
        <dbReference type="Proteomes" id="UP001165190"/>
    </source>
</evidence>